<dbReference type="AlphaFoldDB" id="A0A2S9K383"/>
<comment type="caution">
    <text evidence="1">The sequence shown here is derived from an EMBL/GenBank/DDBJ whole genome shotgun (WGS) entry which is preliminary data.</text>
</comment>
<dbReference type="EMBL" id="PVLQ01000043">
    <property type="protein sequence ID" value="PRD64847.1"/>
    <property type="molecule type" value="Genomic_DNA"/>
</dbReference>
<keyword evidence="2" id="KW-1185">Reference proteome</keyword>
<evidence type="ECO:0000313" key="1">
    <source>
        <dbReference type="EMBL" id="PRD64847.1"/>
    </source>
</evidence>
<accession>A0A2S9K383</accession>
<dbReference type="RefSeq" id="WP_105748877.1">
    <property type="nucleotide sequence ID" value="NZ_PVLQ01000043.1"/>
</dbReference>
<sequence length="130" mass="13349">MNRLKDKMMAGAQAPDKFAAAEAAMSTGGLVPPTAAAGTPAPAPTAPTLVKAVGAKRPPGSGQAVRESLTLLPEESAIIDNLRLRLATVGVIPNRSELLRAGILALKDLDAKVLDELLGKVPKLKPGRPS</sequence>
<dbReference type="Proteomes" id="UP000238589">
    <property type="component" value="Unassembled WGS sequence"/>
</dbReference>
<evidence type="ECO:0000313" key="2">
    <source>
        <dbReference type="Proteomes" id="UP000238589"/>
    </source>
</evidence>
<name>A0A2S9K383_9BURK</name>
<reference evidence="1 2" key="1">
    <citation type="submission" date="2018-03" db="EMBL/GenBank/DDBJ databases">
        <title>Comparative genomics illustrates the genes involved in a hyperalkaliphilic mechanisms of Serpentinomonas isolated from highly-alkaline calcium-rich serpentinized springs.</title>
        <authorList>
            <person name="Suzuki S."/>
            <person name="Ishii S."/>
            <person name="Walworth N."/>
            <person name="Bird L."/>
            <person name="Kuenen J.G."/>
            <person name="Nealson K.H."/>
        </authorList>
    </citation>
    <scope>NUCLEOTIDE SEQUENCE [LARGE SCALE GENOMIC DNA]</scope>
    <source>
        <strain evidence="1 2">P1</strain>
    </source>
</reference>
<organism evidence="1 2">
    <name type="scientific">Malikia granosa</name>
    <dbReference type="NCBI Taxonomy" id="263067"/>
    <lineage>
        <taxon>Bacteria</taxon>
        <taxon>Pseudomonadati</taxon>
        <taxon>Pseudomonadota</taxon>
        <taxon>Betaproteobacteria</taxon>
        <taxon>Burkholderiales</taxon>
        <taxon>Comamonadaceae</taxon>
        <taxon>Malikia</taxon>
    </lineage>
</organism>
<proteinExistence type="predicted"/>
<dbReference type="OrthoDB" id="8913841at2"/>
<protein>
    <submittedName>
        <fullName evidence="1">Uncharacterized protein</fullName>
    </submittedName>
</protein>
<gene>
    <name evidence="1" type="ORF">C6P64_12375</name>
</gene>